<feature type="transmembrane region" description="Helical" evidence="2">
    <location>
        <begin position="39"/>
        <end position="61"/>
    </location>
</feature>
<dbReference type="RefSeq" id="XP_030378856.1">
    <property type="nucleotide sequence ID" value="XM_030522996.1"/>
</dbReference>
<keyword evidence="2" id="KW-0472">Membrane</keyword>
<dbReference type="GeneID" id="115627348"/>
<name>A0A6J2TQB2_DROLE</name>
<accession>A0A6J2TQB2</accession>
<sequence>MTSGASGTKPTMPGDVPKESDESAPATFFESKMFRWISIMLYLGGISGLGMVLALYYLLFFNSHMPEIHLKFPVSIGGHPVQKIHEFQ</sequence>
<protein>
    <submittedName>
        <fullName evidence="4">Uncharacterized protein LOC115627348</fullName>
    </submittedName>
</protein>
<reference evidence="4" key="1">
    <citation type="submission" date="2025-08" db="UniProtKB">
        <authorList>
            <consortium name="RefSeq"/>
        </authorList>
    </citation>
    <scope>IDENTIFICATION</scope>
    <source>
        <strain evidence="4">11010-0011.00</strain>
        <tissue evidence="4">Whole body</tissue>
    </source>
</reference>
<dbReference type="Pfam" id="PF15018">
    <property type="entry name" value="InaF-motif"/>
    <property type="match status" value="1"/>
</dbReference>
<keyword evidence="2" id="KW-1133">Transmembrane helix</keyword>
<evidence type="ECO:0000256" key="2">
    <source>
        <dbReference type="SAM" id="Phobius"/>
    </source>
</evidence>
<keyword evidence="3" id="KW-1185">Reference proteome</keyword>
<dbReference type="Proteomes" id="UP000504634">
    <property type="component" value="Unplaced"/>
</dbReference>
<proteinExistence type="predicted"/>
<dbReference type="AlphaFoldDB" id="A0A6J2TQB2"/>
<evidence type="ECO:0000313" key="4">
    <source>
        <dbReference type="RefSeq" id="XP_030378856.1"/>
    </source>
</evidence>
<keyword evidence="2" id="KW-0812">Transmembrane</keyword>
<gene>
    <name evidence="4" type="primary">LOC115627348</name>
</gene>
<organism evidence="3 4">
    <name type="scientific">Drosophila lebanonensis</name>
    <name type="common">Fruit fly</name>
    <name type="synonym">Scaptodrosophila lebanonensis</name>
    <dbReference type="NCBI Taxonomy" id="7225"/>
    <lineage>
        <taxon>Eukaryota</taxon>
        <taxon>Metazoa</taxon>
        <taxon>Ecdysozoa</taxon>
        <taxon>Arthropoda</taxon>
        <taxon>Hexapoda</taxon>
        <taxon>Insecta</taxon>
        <taxon>Pterygota</taxon>
        <taxon>Neoptera</taxon>
        <taxon>Endopterygota</taxon>
        <taxon>Diptera</taxon>
        <taxon>Brachycera</taxon>
        <taxon>Muscomorpha</taxon>
        <taxon>Ephydroidea</taxon>
        <taxon>Drosophilidae</taxon>
        <taxon>Scaptodrosophila</taxon>
    </lineage>
</organism>
<evidence type="ECO:0000256" key="1">
    <source>
        <dbReference type="SAM" id="MobiDB-lite"/>
    </source>
</evidence>
<dbReference type="InterPro" id="IPR029162">
    <property type="entry name" value="InaF-motif"/>
</dbReference>
<evidence type="ECO:0000313" key="3">
    <source>
        <dbReference type="Proteomes" id="UP000504634"/>
    </source>
</evidence>
<feature type="region of interest" description="Disordered" evidence="1">
    <location>
        <begin position="1"/>
        <end position="22"/>
    </location>
</feature>